<name>X0Z982_9ZZZZ</name>
<protein>
    <submittedName>
        <fullName evidence="2">Uncharacterized protein</fullName>
    </submittedName>
</protein>
<reference evidence="2" key="1">
    <citation type="journal article" date="2014" name="Front. Microbiol.">
        <title>High frequency of phylogenetically diverse reductive dehalogenase-homologous genes in deep subseafloor sedimentary metagenomes.</title>
        <authorList>
            <person name="Kawai M."/>
            <person name="Futagami T."/>
            <person name="Toyoda A."/>
            <person name="Takaki Y."/>
            <person name="Nishi S."/>
            <person name="Hori S."/>
            <person name="Arai W."/>
            <person name="Tsubouchi T."/>
            <person name="Morono Y."/>
            <person name="Uchiyama I."/>
            <person name="Ito T."/>
            <person name="Fujiyama A."/>
            <person name="Inagaki F."/>
            <person name="Takami H."/>
        </authorList>
    </citation>
    <scope>NUCLEOTIDE SEQUENCE</scope>
    <source>
        <strain evidence="2">Expedition CK06-06</strain>
    </source>
</reference>
<gene>
    <name evidence="2" type="ORF">S01H4_07962</name>
</gene>
<dbReference type="EMBL" id="BART01002668">
    <property type="protein sequence ID" value="GAG65905.1"/>
    <property type="molecule type" value="Genomic_DNA"/>
</dbReference>
<proteinExistence type="predicted"/>
<sequence>GWGARSEEEPKKEPEGNPVETLSQKKSKKTRC</sequence>
<evidence type="ECO:0000313" key="2">
    <source>
        <dbReference type="EMBL" id="GAG65905.1"/>
    </source>
</evidence>
<dbReference type="AlphaFoldDB" id="X0Z982"/>
<feature type="compositionally biased region" description="Basic and acidic residues" evidence="1">
    <location>
        <begin position="1"/>
        <end position="15"/>
    </location>
</feature>
<comment type="caution">
    <text evidence="2">The sequence shown here is derived from an EMBL/GenBank/DDBJ whole genome shotgun (WGS) entry which is preliminary data.</text>
</comment>
<evidence type="ECO:0000256" key="1">
    <source>
        <dbReference type="SAM" id="MobiDB-lite"/>
    </source>
</evidence>
<organism evidence="2">
    <name type="scientific">marine sediment metagenome</name>
    <dbReference type="NCBI Taxonomy" id="412755"/>
    <lineage>
        <taxon>unclassified sequences</taxon>
        <taxon>metagenomes</taxon>
        <taxon>ecological metagenomes</taxon>
    </lineage>
</organism>
<accession>X0Z982</accession>
<feature type="region of interest" description="Disordered" evidence="1">
    <location>
        <begin position="1"/>
        <end position="32"/>
    </location>
</feature>
<feature type="non-terminal residue" evidence="2">
    <location>
        <position position="1"/>
    </location>
</feature>